<gene>
    <name evidence="1" type="ORF">SAMN04487998_0633</name>
</gene>
<dbReference type="AlphaFoldDB" id="A0A1I0A9D1"/>
<evidence type="ECO:0000313" key="1">
    <source>
        <dbReference type="EMBL" id="SES90737.1"/>
    </source>
</evidence>
<keyword evidence="2" id="KW-1185">Reference proteome</keyword>
<evidence type="ECO:0000313" key="2">
    <source>
        <dbReference type="Proteomes" id="UP000198697"/>
    </source>
</evidence>
<evidence type="ECO:0008006" key="3">
    <source>
        <dbReference type="Google" id="ProtNLM"/>
    </source>
</evidence>
<organism evidence="1 2">
    <name type="scientific">Hymenobacter actinosclerus</name>
    <dbReference type="NCBI Taxonomy" id="82805"/>
    <lineage>
        <taxon>Bacteria</taxon>
        <taxon>Pseudomonadati</taxon>
        <taxon>Bacteroidota</taxon>
        <taxon>Cytophagia</taxon>
        <taxon>Cytophagales</taxon>
        <taxon>Hymenobacteraceae</taxon>
        <taxon>Hymenobacter</taxon>
    </lineage>
</organism>
<dbReference type="OrthoDB" id="850028at2"/>
<dbReference type="STRING" id="82805.SAMN04487998_0633"/>
<sequence length="289" mass="32209">MHLLYLVFGNAAPNHFQAAFSILSFLRQPESLDGITVVTDAPEFYRHLAGHVTVLPIAAATIQEWRGEFDFFWRIKIKALEYVHQRQPDAAVLYLDTDTFLHGSLPTMRAQLEAGTALMHEPEGALSQLASKTEQRMWQQVRQHTFGDVAMRENHVMWNAGVVGIPAGRAAAAIALALNICDDLSRQQVTPRLIEQFALSVALAETGPLEAAAPHIGHYWSTKTEWNAAISAFLLESHLCQRTVAEEVAALAGFNYHALPVKHRVRSTRGRLEKLVGRLFPPREVTYIG</sequence>
<reference evidence="2" key="1">
    <citation type="submission" date="2016-10" db="EMBL/GenBank/DDBJ databases">
        <authorList>
            <person name="Varghese N."/>
            <person name="Submissions S."/>
        </authorList>
    </citation>
    <scope>NUCLEOTIDE SEQUENCE [LARGE SCALE GENOMIC DNA]</scope>
    <source>
        <strain evidence="2">DSM 15310</strain>
    </source>
</reference>
<name>A0A1I0A9D1_9BACT</name>
<dbReference type="Proteomes" id="UP000198697">
    <property type="component" value="Unassembled WGS sequence"/>
</dbReference>
<dbReference type="RefSeq" id="WP_092768150.1">
    <property type="nucleotide sequence ID" value="NZ_FOHS01000001.1"/>
</dbReference>
<proteinExistence type="predicted"/>
<accession>A0A1I0A9D1</accession>
<protein>
    <recommendedName>
        <fullName evidence="3">Nucleotide-diphospho-sugar transferase</fullName>
    </recommendedName>
</protein>
<dbReference type="EMBL" id="FOHS01000001">
    <property type="protein sequence ID" value="SES90737.1"/>
    <property type="molecule type" value="Genomic_DNA"/>
</dbReference>